<sequence length="91" mass="10401">MKGLSDSPQQFVPKRAVIVALLLHGIVRIARVKGVYVFKYSMTNQSVSSHPMIKIVFVVEDANIIMCRRYIMTIELTAQHLRHLFDGFNDP</sequence>
<protein>
    <submittedName>
        <fullName evidence="1">Uncharacterized protein</fullName>
    </submittedName>
</protein>
<dbReference type="Proteomes" id="UP000270094">
    <property type="component" value="Unassembled WGS sequence"/>
</dbReference>
<reference evidence="1 2" key="1">
    <citation type="submission" date="2018-11" db="EMBL/GenBank/DDBJ databases">
        <authorList>
            <consortium name="Pathogen Informatics"/>
        </authorList>
    </citation>
    <scope>NUCLEOTIDE SEQUENCE [LARGE SCALE GENOMIC DNA]</scope>
</reference>
<evidence type="ECO:0000313" key="1">
    <source>
        <dbReference type="EMBL" id="VDM77032.1"/>
    </source>
</evidence>
<name>A0A3P7LCL5_STRVU</name>
<gene>
    <name evidence="1" type="ORF">SVUK_LOCUS12030</name>
</gene>
<keyword evidence="2" id="KW-1185">Reference proteome</keyword>
<accession>A0A3P7LCL5</accession>
<evidence type="ECO:0000313" key="2">
    <source>
        <dbReference type="Proteomes" id="UP000270094"/>
    </source>
</evidence>
<organism evidence="1 2">
    <name type="scientific">Strongylus vulgaris</name>
    <name type="common">Blood worm</name>
    <dbReference type="NCBI Taxonomy" id="40348"/>
    <lineage>
        <taxon>Eukaryota</taxon>
        <taxon>Metazoa</taxon>
        <taxon>Ecdysozoa</taxon>
        <taxon>Nematoda</taxon>
        <taxon>Chromadorea</taxon>
        <taxon>Rhabditida</taxon>
        <taxon>Rhabditina</taxon>
        <taxon>Rhabditomorpha</taxon>
        <taxon>Strongyloidea</taxon>
        <taxon>Strongylidae</taxon>
        <taxon>Strongylus</taxon>
    </lineage>
</organism>
<dbReference type="EMBL" id="UYYB01098284">
    <property type="protein sequence ID" value="VDM77032.1"/>
    <property type="molecule type" value="Genomic_DNA"/>
</dbReference>
<dbReference type="AlphaFoldDB" id="A0A3P7LCL5"/>
<proteinExistence type="predicted"/>